<dbReference type="InterPro" id="IPR043968">
    <property type="entry name" value="SGNH"/>
</dbReference>
<dbReference type="PANTHER" id="PTHR23028:SF53">
    <property type="entry name" value="ACYL_TRANSF_3 DOMAIN-CONTAINING PROTEIN"/>
    <property type="match status" value="1"/>
</dbReference>
<feature type="transmembrane region" description="Helical" evidence="1">
    <location>
        <begin position="168"/>
        <end position="189"/>
    </location>
</feature>
<feature type="transmembrane region" description="Helical" evidence="1">
    <location>
        <begin position="79"/>
        <end position="98"/>
    </location>
</feature>
<dbReference type="GO" id="GO:0016020">
    <property type="term" value="C:membrane"/>
    <property type="evidence" value="ECO:0007669"/>
    <property type="project" value="TreeGrafter"/>
</dbReference>
<dbReference type="RefSeq" id="WP_104003198.1">
    <property type="nucleotide sequence ID" value="NZ_FNVQ01000002.1"/>
</dbReference>
<dbReference type="InterPro" id="IPR002656">
    <property type="entry name" value="Acyl_transf_3_dom"/>
</dbReference>
<dbReference type="OrthoDB" id="9767863at2"/>
<dbReference type="EMBL" id="FNVQ01000002">
    <property type="protein sequence ID" value="SEG49238.1"/>
    <property type="molecule type" value="Genomic_DNA"/>
</dbReference>
<sequence>MYLLGDPQLIYRADIDGLRALAVLLVIFFHTNTMFTGGYVGVDVFFVISGYLITTLLISDIENKKFTFLNFYQRRAARLLPALSITLLLVLIFGFFFYTEHAFDSLGKDVFFSSIGAANILFAQGLNYFVQDVSYKPLIHLWSLGVEEQFYLLWPFILLVTVRLSSKYLLGLITLISILSVIWSEISLLERTSGSYFLPHYRAFELLIGAFCSVLLLKNKKEKKFYLGHTVWSLIGLGMIFMPSILLSKASYFPGINALVPCIGASLLILNKPSGIVKTILENRYVVLVGLISYPLYLYHQPIISFVLFFQPKIQPISLLIVTLTIALPASWITYKFVEKPIRNYARFKSARHKKGWLIWGGLVAIIPVFALSGFYVAKSNGFPQRFTLLNPFAGEISKQQKATFHENYKRGFQISDGRVLFVGDSLLQQYVNPITQALSIEKSDIDLVTRGGCVLLKGVEFEDKFSDISCNALRENLYNLEKHYEVVFLSQSWKSYSNSVLNFDRSKNVIARWSPFIESTIDHFKRQGSRVVIIGPHPMVEGIADLQPTIFSSREKYQKLLSKLLIADSKDLIQDNSEFVAMLNGRAGYLSPSDLFCHEGRCVAHNGQWSFFSDAQHLSAASTDYLKAGLESAWVRSFSEKSQMVH</sequence>
<feature type="transmembrane region" description="Helical" evidence="1">
    <location>
        <begin position="201"/>
        <end position="218"/>
    </location>
</feature>
<gene>
    <name evidence="4" type="ORF">SAMN05444390_10286</name>
</gene>
<keyword evidence="5" id="KW-1185">Reference proteome</keyword>
<keyword evidence="1" id="KW-1133">Transmembrane helix</keyword>
<feature type="transmembrane region" description="Helical" evidence="1">
    <location>
        <begin position="252"/>
        <end position="273"/>
    </location>
</feature>
<keyword evidence="1" id="KW-0812">Transmembrane</keyword>
<dbReference type="PANTHER" id="PTHR23028">
    <property type="entry name" value="ACETYLTRANSFERASE"/>
    <property type="match status" value="1"/>
</dbReference>
<feature type="transmembrane region" description="Helical" evidence="1">
    <location>
        <begin position="225"/>
        <end position="246"/>
    </location>
</feature>
<feature type="transmembrane region" description="Helical" evidence="1">
    <location>
        <begin position="110"/>
        <end position="130"/>
    </location>
</feature>
<keyword evidence="1" id="KW-0472">Membrane</keyword>
<protein>
    <submittedName>
        <fullName evidence="4">Peptidoglycan/LPS O-acetylase OafA/YrhL, contains acyltransferase and SGNH-hydrolase domains</fullName>
    </submittedName>
</protein>
<evidence type="ECO:0000256" key="1">
    <source>
        <dbReference type="SAM" id="Phobius"/>
    </source>
</evidence>
<keyword evidence="4" id="KW-0808">Transferase</keyword>
<accession>A0A1H6AKL9</accession>
<dbReference type="InterPro" id="IPR050879">
    <property type="entry name" value="Acyltransferase_3"/>
</dbReference>
<feature type="transmembrane region" description="Helical" evidence="1">
    <location>
        <begin position="285"/>
        <end position="310"/>
    </location>
</feature>
<name>A0A1H6AKL9_9GAMM</name>
<evidence type="ECO:0000259" key="3">
    <source>
        <dbReference type="Pfam" id="PF19040"/>
    </source>
</evidence>
<dbReference type="AlphaFoldDB" id="A0A1H6AKL9"/>
<feature type="transmembrane region" description="Helical" evidence="1">
    <location>
        <begin position="356"/>
        <end position="378"/>
    </location>
</feature>
<dbReference type="GO" id="GO:0016747">
    <property type="term" value="F:acyltransferase activity, transferring groups other than amino-acyl groups"/>
    <property type="evidence" value="ECO:0007669"/>
    <property type="project" value="InterPro"/>
</dbReference>
<evidence type="ECO:0000313" key="4">
    <source>
        <dbReference type="EMBL" id="SEG49238.1"/>
    </source>
</evidence>
<dbReference type="GO" id="GO:0009103">
    <property type="term" value="P:lipopolysaccharide biosynthetic process"/>
    <property type="evidence" value="ECO:0007669"/>
    <property type="project" value="TreeGrafter"/>
</dbReference>
<evidence type="ECO:0000313" key="5">
    <source>
        <dbReference type="Proteomes" id="UP000236745"/>
    </source>
</evidence>
<dbReference type="Proteomes" id="UP000236745">
    <property type="component" value="Unassembled WGS sequence"/>
</dbReference>
<reference evidence="4 5" key="1">
    <citation type="submission" date="2016-10" db="EMBL/GenBank/DDBJ databases">
        <authorList>
            <person name="de Groot N.N."/>
        </authorList>
    </citation>
    <scope>NUCLEOTIDE SEQUENCE [LARGE SCALE GENOMIC DNA]</scope>
    <source>
        <strain evidence="4 5">DSM 22012</strain>
    </source>
</reference>
<dbReference type="GO" id="GO:0016787">
    <property type="term" value="F:hydrolase activity"/>
    <property type="evidence" value="ECO:0007669"/>
    <property type="project" value="UniProtKB-KW"/>
</dbReference>
<feature type="transmembrane region" description="Helical" evidence="1">
    <location>
        <begin position="316"/>
        <end position="335"/>
    </location>
</feature>
<feature type="domain" description="Acyltransferase 3" evidence="2">
    <location>
        <begin position="13"/>
        <end position="335"/>
    </location>
</feature>
<keyword evidence="4" id="KW-0012">Acyltransferase</keyword>
<feature type="transmembrane region" description="Helical" evidence="1">
    <location>
        <begin position="36"/>
        <end position="58"/>
    </location>
</feature>
<evidence type="ECO:0000259" key="2">
    <source>
        <dbReference type="Pfam" id="PF01757"/>
    </source>
</evidence>
<proteinExistence type="predicted"/>
<keyword evidence="4" id="KW-0378">Hydrolase</keyword>
<organism evidence="4 5">
    <name type="scientific">Marinobacterium lutimaris</name>
    <dbReference type="NCBI Taxonomy" id="568106"/>
    <lineage>
        <taxon>Bacteria</taxon>
        <taxon>Pseudomonadati</taxon>
        <taxon>Pseudomonadota</taxon>
        <taxon>Gammaproteobacteria</taxon>
        <taxon>Oceanospirillales</taxon>
        <taxon>Oceanospirillaceae</taxon>
        <taxon>Marinobacterium</taxon>
    </lineage>
</organism>
<dbReference type="Pfam" id="PF19040">
    <property type="entry name" value="SGNH"/>
    <property type="match status" value="1"/>
</dbReference>
<feature type="domain" description="SGNH" evidence="3">
    <location>
        <begin position="417"/>
        <end position="628"/>
    </location>
</feature>
<dbReference type="Pfam" id="PF01757">
    <property type="entry name" value="Acyl_transf_3"/>
    <property type="match status" value="1"/>
</dbReference>